<dbReference type="InParanoid" id="A0A2J6SQA5"/>
<dbReference type="InterPro" id="IPR032675">
    <property type="entry name" value="LRR_dom_sf"/>
</dbReference>
<dbReference type="EMBL" id="KZ613895">
    <property type="protein sequence ID" value="PMD52939.1"/>
    <property type="molecule type" value="Genomic_DNA"/>
</dbReference>
<proteinExistence type="predicted"/>
<dbReference type="Gene3D" id="3.80.10.10">
    <property type="entry name" value="Ribonuclease Inhibitor"/>
    <property type="match status" value="1"/>
</dbReference>
<dbReference type="OrthoDB" id="9994419at2759"/>
<reference evidence="1 2" key="1">
    <citation type="submission" date="2016-04" db="EMBL/GenBank/DDBJ databases">
        <title>A degradative enzymes factory behind the ericoid mycorrhizal symbiosis.</title>
        <authorList>
            <consortium name="DOE Joint Genome Institute"/>
            <person name="Martino E."/>
            <person name="Morin E."/>
            <person name="Grelet G."/>
            <person name="Kuo A."/>
            <person name="Kohler A."/>
            <person name="Daghino S."/>
            <person name="Barry K."/>
            <person name="Choi C."/>
            <person name="Cichocki N."/>
            <person name="Clum A."/>
            <person name="Copeland A."/>
            <person name="Hainaut M."/>
            <person name="Haridas S."/>
            <person name="Labutti K."/>
            <person name="Lindquist E."/>
            <person name="Lipzen A."/>
            <person name="Khouja H.-R."/>
            <person name="Murat C."/>
            <person name="Ohm R."/>
            <person name="Olson A."/>
            <person name="Spatafora J."/>
            <person name="Veneault-Fourrey C."/>
            <person name="Henrissat B."/>
            <person name="Grigoriev I."/>
            <person name="Martin F."/>
            <person name="Perotto S."/>
        </authorList>
    </citation>
    <scope>NUCLEOTIDE SEQUENCE [LARGE SCALE GENOMIC DNA]</scope>
    <source>
        <strain evidence="1 2">E</strain>
    </source>
</reference>
<keyword evidence="2" id="KW-1185">Reference proteome</keyword>
<dbReference type="SUPFAM" id="SSF52047">
    <property type="entry name" value="RNI-like"/>
    <property type="match status" value="1"/>
</dbReference>
<evidence type="ECO:0008006" key="3">
    <source>
        <dbReference type="Google" id="ProtNLM"/>
    </source>
</evidence>
<organism evidence="1 2">
    <name type="scientific">Hyaloscypha bicolor E</name>
    <dbReference type="NCBI Taxonomy" id="1095630"/>
    <lineage>
        <taxon>Eukaryota</taxon>
        <taxon>Fungi</taxon>
        <taxon>Dikarya</taxon>
        <taxon>Ascomycota</taxon>
        <taxon>Pezizomycotina</taxon>
        <taxon>Leotiomycetes</taxon>
        <taxon>Helotiales</taxon>
        <taxon>Hyaloscyphaceae</taxon>
        <taxon>Hyaloscypha</taxon>
        <taxon>Hyaloscypha bicolor</taxon>
    </lineage>
</organism>
<sequence length="494" mass="55502">METMVEKPINDSGQVLLENLPMELLGNIIDQLVTDILPIGFQSRNIDLMSLLLTSRVLHSATLATLYSQVTISHSKAFHKFITHVAAHPALGTMVRRLDFSHFNPIGLGMTGRERAETQNLTVQTLLQCVKLLPNLQEFLAQEHIDDDLSSDVIWTLFQMPRVQALDFCTCSSTLFRDAIMNVFGNTCSFQLPQVLPITRLSFHSCTILPSAIFESLLPRLPNLTHLDVTHTRITDEVLATIPRTARLTHLNLSKCCSLSGDKVVKFLGTHPAVKDTIVYLNLLMDAKSHKILNAMDVTKLLPTLPSTLRSLNLKGSEMSQNHIPLLLPLTKHLEELGIGRNLLYEDISPIFGPFSNEAMDNASWIPHTLHYLDISDLEPDQLDLGLLFRSKTSILERGTMPLEVIEVGEKAFKKLKDREHICKPFGWVVKEAGRRGMLARDIVKTNTKLAGEEIQINDGCRSWKMGATYWGMRKVPVARAEVCGMYELCMFKQ</sequence>
<gene>
    <name evidence="1" type="ORF">K444DRAFT_572479</name>
</gene>
<evidence type="ECO:0000313" key="1">
    <source>
        <dbReference type="EMBL" id="PMD52939.1"/>
    </source>
</evidence>
<name>A0A2J6SQA5_9HELO</name>
<dbReference type="RefSeq" id="XP_024729843.1">
    <property type="nucleotide sequence ID" value="XM_024877357.1"/>
</dbReference>
<dbReference type="GeneID" id="36585434"/>
<dbReference type="STRING" id="1095630.A0A2J6SQA5"/>
<evidence type="ECO:0000313" key="2">
    <source>
        <dbReference type="Proteomes" id="UP000235371"/>
    </source>
</evidence>
<accession>A0A2J6SQA5</accession>
<dbReference type="Proteomes" id="UP000235371">
    <property type="component" value="Unassembled WGS sequence"/>
</dbReference>
<protein>
    <recommendedName>
        <fullName evidence="3">RNI-like protein</fullName>
    </recommendedName>
</protein>
<dbReference type="AlphaFoldDB" id="A0A2J6SQA5"/>